<evidence type="ECO:0000259" key="8">
    <source>
        <dbReference type="PROSITE" id="PS50109"/>
    </source>
</evidence>
<evidence type="ECO:0000256" key="5">
    <source>
        <dbReference type="ARBA" id="ARBA00022777"/>
    </source>
</evidence>
<dbReference type="FunFam" id="3.30.450.40:FF:000083">
    <property type="entry name" value="Sensor histidine kinase/response regulator, putative (AFU_orthologue AFUA_4G00660)"/>
    <property type="match status" value="1"/>
</dbReference>
<feature type="modified residue" description="4-aspartylphosphate" evidence="6">
    <location>
        <position position="1186"/>
    </location>
</feature>
<dbReference type="InterPro" id="IPR003594">
    <property type="entry name" value="HATPase_dom"/>
</dbReference>
<keyword evidence="5" id="KW-0418">Kinase</keyword>
<dbReference type="Gene3D" id="3.30.565.10">
    <property type="entry name" value="Histidine kinase-like ATPase, C-terminal domain"/>
    <property type="match status" value="1"/>
</dbReference>
<feature type="region of interest" description="Disordered" evidence="7">
    <location>
        <begin position="1"/>
        <end position="21"/>
    </location>
</feature>
<dbReference type="InterPro" id="IPR029016">
    <property type="entry name" value="GAF-like_dom_sf"/>
</dbReference>
<dbReference type="InterPro" id="IPR011006">
    <property type="entry name" value="CheY-like_superfamily"/>
</dbReference>
<evidence type="ECO:0000256" key="7">
    <source>
        <dbReference type="SAM" id="MobiDB-lite"/>
    </source>
</evidence>
<evidence type="ECO:0000256" key="2">
    <source>
        <dbReference type="ARBA" id="ARBA00012438"/>
    </source>
</evidence>
<dbReference type="PROSITE" id="PS50110">
    <property type="entry name" value="RESPONSE_REGULATORY"/>
    <property type="match status" value="1"/>
</dbReference>
<dbReference type="InterPro" id="IPR003018">
    <property type="entry name" value="GAF"/>
</dbReference>
<comment type="catalytic activity">
    <reaction evidence="1">
        <text>ATP + protein L-histidine = ADP + protein N-phospho-L-histidine.</text>
        <dbReference type="EC" id="2.7.13.3"/>
    </reaction>
</comment>
<dbReference type="Gene3D" id="3.40.50.2300">
    <property type="match status" value="1"/>
</dbReference>
<dbReference type="Pfam" id="PF01590">
    <property type="entry name" value="GAF"/>
    <property type="match status" value="1"/>
</dbReference>
<evidence type="ECO:0000256" key="6">
    <source>
        <dbReference type="PROSITE-ProRule" id="PRU00169"/>
    </source>
</evidence>
<keyword evidence="4" id="KW-0808">Transferase</keyword>
<dbReference type="PRINTS" id="PR00344">
    <property type="entry name" value="BCTRLSENSOR"/>
</dbReference>
<dbReference type="AlphaFoldDB" id="A0A084B6J6"/>
<dbReference type="GO" id="GO:0000155">
    <property type="term" value="F:phosphorelay sensor kinase activity"/>
    <property type="evidence" value="ECO:0007669"/>
    <property type="project" value="InterPro"/>
</dbReference>
<feature type="compositionally biased region" description="Low complexity" evidence="7">
    <location>
        <begin position="1090"/>
        <end position="1102"/>
    </location>
</feature>
<dbReference type="Gene3D" id="1.10.287.130">
    <property type="match status" value="1"/>
</dbReference>
<evidence type="ECO:0000313" key="10">
    <source>
        <dbReference type="EMBL" id="KEY73175.1"/>
    </source>
</evidence>
<dbReference type="InterPro" id="IPR001789">
    <property type="entry name" value="Sig_transdc_resp-reg_receiver"/>
</dbReference>
<dbReference type="EC" id="2.7.13.3" evidence="2"/>
<dbReference type="SUPFAM" id="SSF47384">
    <property type="entry name" value="Homodimeric domain of signal transducing histidine kinase"/>
    <property type="match status" value="1"/>
</dbReference>
<name>A0A084B6J6_STACB</name>
<keyword evidence="11" id="KW-1185">Reference proteome</keyword>
<dbReference type="HOGENOM" id="CLU_002763_0_1_1"/>
<keyword evidence="3 6" id="KW-0597">Phosphoprotein</keyword>
<feature type="region of interest" description="Disordered" evidence="7">
    <location>
        <begin position="1067"/>
        <end position="1121"/>
    </location>
</feature>
<dbReference type="GO" id="GO:0005886">
    <property type="term" value="C:plasma membrane"/>
    <property type="evidence" value="ECO:0007669"/>
    <property type="project" value="TreeGrafter"/>
</dbReference>
<dbReference type="SMART" id="SM00387">
    <property type="entry name" value="HATPase_c"/>
    <property type="match status" value="1"/>
</dbReference>
<dbReference type="PROSITE" id="PS50109">
    <property type="entry name" value="HIS_KIN"/>
    <property type="match status" value="1"/>
</dbReference>
<proteinExistence type="predicted"/>
<organism evidence="10 11">
    <name type="scientific">Stachybotrys chartarum (strain CBS 109288 / IBT 7711)</name>
    <name type="common">Toxic black mold</name>
    <name type="synonym">Stilbospora chartarum</name>
    <dbReference type="NCBI Taxonomy" id="1280523"/>
    <lineage>
        <taxon>Eukaryota</taxon>
        <taxon>Fungi</taxon>
        <taxon>Dikarya</taxon>
        <taxon>Ascomycota</taxon>
        <taxon>Pezizomycotina</taxon>
        <taxon>Sordariomycetes</taxon>
        <taxon>Hypocreomycetidae</taxon>
        <taxon>Hypocreales</taxon>
        <taxon>Stachybotryaceae</taxon>
        <taxon>Stachybotrys</taxon>
    </lineage>
</organism>
<dbReference type="Proteomes" id="UP000028045">
    <property type="component" value="Unassembled WGS sequence"/>
</dbReference>
<feature type="compositionally biased region" description="Polar residues" evidence="7">
    <location>
        <begin position="1068"/>
        <end position="1080"/>
    </location>
</feature>
<reference evidence="10 11" key="1">
    <citation type="journal article" date="2014" name="BMC Genomics">
        <title>Comparative genome sequencing reveals chemotype-specific gene clusters in the toxigenic black mold Stachybotrys.</title>
        <authorList>
            <person name="Semeiks J."/>
            <person name="Borek D."/>
            <person name="Otwinowski Z."/>
            <person name="Grishin N.V."/>
        </authorList>
    </citation>
    <scope>NUCLEOTIDE SEQUENCE [LARGE SCALE GENOMIC DNA]</scope>
    <source>
        <strain evidence="11">CBS 109288 / IBT 7711</strain>
    </source>
</reference>
<dbReference type="Pfam" id="PF02518">
    <property type="entry name" value="HATPase_c"/>
    <property type="match status" value="1"/>
</dbReference>
<dbReference type="OrthoDB" id="303614at2759"/>
<sequence length="1260" mass="136652">MVRKPLVDWRPTPQSAGFRPHARAGAAYVTSRCDQVQGNKPNRTKLSQWAFLYYNSMLDAGRKMAAGSEAPASLPVDSSERAREREIAAFLSAASFPPGLPAGGGGAPFLNPDPTFNALVQLGALRLDCDRSFVSLIDRRYQYVVAEMTRTHALGAIKCAPGDGIYIGVCKLDACYGICPTTMKAFLDETGEWIRTGPNVIANRTRYIVKDFRTDPDYMDRPYIAGYPHITSYLEVPLVSSLGYTLGSYCVVDNKPRDFDNEETIDIMNEIAASIMAHLELRRLKQNRQRSEELIQGLSDFIGYEAPAPGQPHPEMQLGVGPAPCNVDSSIHVPSASDLEPCLEAAVVETTNGPASTELAETLHALSGSSGSSPTEFSDSQAFLHDSSFTQTPPTTPPSTLAFNSLDEVVTEAVVIADTAAPSPRLEAATSQTDGFVGSADIKSTFFRAAATVRRSMNMDGLAFLDAVPSSFNGRTSQHHVEDASMGPVSPTIVQSVDNPSSNTGSSESVKTQLPEEVLRRFIERFPRGNVFSADEYGPIDNGFGPGRSFASGRDVGPDSDSFRRDVATLFQAVPSMARYIIFLPLWHFHRDCWYAAALGWIADPTQAFDMLDVSLLSAFCNSVMTEISRLETITADRAKSTFVSSLSHELRSPLHGIMASSELLRESISDPQLLLTLDMLDSCGSMLLDTFNNLFDHAKISNIRNSSQQPEPDSSATDLGELVEEVMETVRVGHATENAFQHSAAAKTSLSIDNIAEKGMVDTPLLITLLVEDRTTWTLPIDVGAWKRIVMNIFGNALKYTQAGHIEVGLSVVQRADKLGSCTDHICFSVDDTGRGMSLDFVKYQLFAPFSQEDDLTPGMGLGLSIVQQLVKGLGGTINVRSSTGVGTRVEVLVPLGPLVSHGKPTNPPHITHPTIRQEFSHLKGQTICIIRPDGVSAMLGQPITSFEVLEDQTALLEKALRHIAHDHLGMEVVTGTNTHPCPDADFHILDMSLFMKTKGGMTPTLLVSALVGVKRLIVLCSGTALSACGKQDFLTNDSFHLHQPVGPRKLATVLSSAVKASVRNELASSDSSKTTAVPRSTEKPTPMPLLTKTTALSDAPAQPPTLPLPLQSGSEEDSVSSSLLPTKARHLLLVDDNPININLLTAVVRKLKHSFLTAGNGLEAVEFFKESIRQQRRFDIIFMDISMPVMDGFEATHQIRLLEKEAGIPPCMVVVLTGLSSELSRNEALAKGADLFLTKPIKLDKVRSILNGDWERSS</sequence>
<gene>
    <name evidence="10" type="ORF">S7711_04141</name>
</gene>
<dbReference type="InterPro" id="IPR036097">
    <property type="entry name" value="HisK_dim/P_sf"/>
</dbReference>
<protein>
    <recommendedName>
        <fullName evidence="2">histidine kinase</fullName>
        <ecNumber evidence="2">2.7.13.3</ecNumber>
    </recommendedName>
</protein>
<dbReference type="PANTHER" id="PTHR43047:SF72">
    <property type="entry name" value="OSMOSENSING HISTIDINE PROTEIN KINASE SLN1"/>
    <property type="match status" value="1"/>
</dbReference>
<dbReference type="EMBL" id="KL647898">
    <property type="protein sequence ID" value="KEY73175.1"/>
    <property type="molecule type" value="Genomic_DNA"/>
</dbReference>
<dbReference type="CDD" id="cd17546">
    <property type="entry name" value="REC_hyHK_CKI1_RcsC-like"/>
    <property type="match status" value="1"/>
</dbReference>
<dbReference type="CDD" id="cd00082">
    <property type="entry name" value="HisKA"/>
    <property type="match status" value="1"/>
</dbReference>
<dbReference type="GO" id="GO:0009927">
    <property type="term" value="F:histidine phosphotransfer kinase activity"/>
    <property type="evidence" value="ECO:0007669"/>
    <property type="project" value="TreeGrafter"/>
</dbReference>
<dbReference type="SMART" id="SM00448">
    <property type="entry name" value="REC"/>
    <property type="match status" value="1"/>
</dbReference>
<dbReference type="SUPFAM" id="SSF55874">
    <property type="entry name" value="ATPase domain of HSP90 chaperone/DNA topoisomerase II/histidine kinase"/>
    <property type="match status" value="1"/>
</dbReference>
<dbReference type="PANTHER" id="PTHR43047">
    <property type="entry name" value="TWO-COMPONENT HISTIDINE PROTEIN KINASE"/>
    <property type="match status" value="1"/>
</dbReference>
<dbReference type="SUPFAM" id="SSF52172">
    <property type="entry name" value="CheY-like"/>
    <property type="match status" value="1"/>
</dbReference>
<feature type="domain" description="Histidine kinase" evidence="8">
    <location>
        <begin position="646"/>
        <end position="899"/>
    </location>
</feature>
<dbReference type="InterPro" id="IPR005467">
    <property type="entry name" value="His_kinase_dom"/>
</dbReference>
<dbReference type="Pfam" id="PF00072">
    <property type="entry name" value="Response_reg"/>
    <property type="match status" value="1"/>
</dbReference>
<dbReference type="SMART" id="SM00388">
    <property type="entry name" value="HisKA"/>
    <property type="match status" value="1"/>
</dbReference>
<dbReference type="Pfam" id="PF00512">
    <property type="entry name" value="HisKA"/>
    <property type="match status" value="1"/>
</dbReference>
<evidence type="ECO:0000313" key="11">
    <source>
        <dbReference type="Proteomes" id="UP000028045"/>
    </source>
</evidence>
<evidence type="ECO:0000256" key="3">
    <source>
        <dbReference type="ARBA" id="ARBA00022553"/>
    </source>
</evidence>
<evidence type="ECO:0000259" key="9">
    <source>
        <dbReference type="PROSITE" id="PS50110"/>
    </source>
</evidence>
<dbReference type="InterPro" id="IPR003661">
    <property type="entry name" value="HisK_dim/P_dom"/>
</dbReference>
<dbReference type="SUPFAM" id="SSF55781">
    <property type="entry name" value="GAF domain-like"/>
    <property type="match status" value="1"/>
</dbReference>
<dbReference type="Gene3D" id="3.30.450.40">
    <property type="match status" value="1"/>
</dbReference>
<accession>A0A084B6J6</accession>
<feature type="domain" description="Response regulatory" evidence="9">
    <location>
        <begin position="1132"/>
        <end position="1256"/>
    </location>
</feature>
<dbReference type="InterPro" id="IPR004358">
    <property type="entry name" value="Sig_transdc_His_kin-like_C"/>
</dbReference>
<dbReference type="InterPro" id="IPR036890">
    <property type="entry name" value="HATPase_C_sf"/>
</dbReference>
<evidence type="ECO:0000256" key="1">
    <source>
        <dbReference type="ARBA" id="ARBA00000085"/>
    </source>
</evidence>
<evidence type="ECO:0000256" key="4">
    <source>
        <dbReference type="ARBA" id="ARBA00022679"/>
    </source>
</evidence>